<organism evidence="1 2">
    <name type="scientific">Diversispora epigaea</name>
    <dbReference type="NCBI Taxonomy" id="1348612"/>
    <lineage>
        <taxon>Eukaryota</taxon>
        <taxon>Fungi</taxon>
        <taxon>Fungi incertae sedis</taxon>
        <taxon>Mucoromycota</taxon>
        <taxon>Glomeromycotina</taxon>
        <taxon>Glomeromycetes</taxon>
        <taxon>Diversisporales</taxon>
        <taxon>Diversisporaceae</taxon>
        <taxon>Diversispora</taxon>
    </lineage>
</organism>
<accession>A0A397HLT8</accession>
<sequence>MLEVEQRVICINIPTDLNLLGEAFGQALNFAFEEYISFTQKFLTIKTEESKWMKVRNSLKRASKMYNTKYVKPLVIIYDNINHENSEILDFLQDDAEGNADSREYNTVFIISKGAWSRVEICDLSKEDSMEYLIN</sequence>
<evidence type="ECO:0000313" key="2">
    <source>
        <dbReference type="Proteomes" id="UP000266861"/>
    </source>
</evidence>
<protein>
    <submittedName>
        <fullName evidence="1">Uncharacterized protein</fullName>
    </submittedName>
</protein>
<dbReference type="OrthoDB" id="2333074at2759"/>
<comment type="caution">
    <text evidence="1">The sequence shown here is derived from an EMBL/GenBank/DDBJ whole genome shotgun (WGS) entry which is preliminary data.</text>
</comment>
<dbReference type="AlphaFoldDB" id="A0A397HLT8"/>
<name>A0A397HLT8_9GLOM</name>
<evidence type="ECO:0000313" key="1">
    <source>
        <dbReference type="EMBL" id="RHZ64121.1"/>
    </source>
</evidence>
<keyword evidence="2" id="KW-1185">Reference proteome</keyword>
<dbReference type="EMBL" id="PQFF01000298">
    <property type="protein sequence ID" value="RHZ64121.1"/>
    <property type="molecule type" value="Genomic_DNA"/>
</dbReference>
<reference evidence="1 2" key="1">
    <citation type="submission" date="2018-08" db="EMBL/GenBank/DDBJ databases">
        <title>Genome and evolution of the arbuscular mycorrhizal fungus Diversispora epigaea (formerly Glomus versiforme) and its bacterial endosymbionts.</title>
        <authorList>
            <person name="Sun X."/>
            <person name="Fei Z."/>
            <person name="Harrison M."/>
        </authorList>
    </citation>
    <scope>NUCLEOTIDE SEQUENCE [LARGE SCALE GENOMIC DNA]</scope>
    <source>
        <strain evidence="1 2">IT104</strain>
    </source>
</reference>
<gene>
    <name evidence="1" type="ORF">Glove_326g135</name>
</gene>
<dbReference type="Proteomes" id="UP000266861">
    <property type="component" value="Unassembled WGS sequence"/>
</dbReference>
<proteinExistence type="predicted"/>